<proteinExistence type="inferred from homology"/>
<evidence type="ECO:0000313" key="6">
    <source>
        <dbReference type="Proteomes" id="UP000652761"/>
    </source>
</evidence>
<organism evidence="5 6">
    <name type="scientific">Colocasia esculenta</name>
    <name type="common">Wild taro</name>
    <name type="synonym">Arum esculentum</name>
    <dbReference type="NCBI Taxonomy" id="4460"/>
    <lineage>
        <taxon>Eukaryota</taxon>
        <taxon>Viridiplantae</taxon>
        <taxon>Streptophyta</taxon>
        <taxon>Embryophyta</taxon>
        <taxon>Tracheophyta</taxon>
        <taxon>Spermatophyta</taxon>
        <taxon>Magnoliopsida</taxon>
        <taxon>Liliopsida</taxon>
        <taxon>Araceae</taxon>
        <taxon>Aroideae</taxon>
        <taxon>Colocasieae</taxon>
        <taxon>Colocasia</taxon>
    </lineage>
</organism>
<dbReference type="Pfam" id="PF01494">
    <property type="entry name" value="FAD_binding_3"/>
    <property type="match status" value="1"/>
</dbReference>
<dbReference type="OrthoDB" id="1878542at2759"/>
<dbReference type="PANTHER" id="PTHR45934:SF1">
    <property type="entry name" value="OS04G0423100 PROTEIN"/>
    <property type="match status" value="1"/>
</dbReference>
<evidence type="ECO:0000256" key="2">
    <source>
        <dbReference type="ARBA" id="ARBA00023033"/>
    </source>
</evidence>
<reference evidence="5" key="1">
    <citation type="submission" date="2017-07" db="EMBL/GenBank/DDBJ databases">
        <title>Taro Niue Genome Assembly and Annotation.</title>
        <authorList>
            <person name="Atibalentja N."/>
            <person name="Keating K."/>
            <person name="Fields C.J."/>
        </authorList>
    </citation>
    <scope>NUCLEOTIDE SEQUENCE</scope>
    <source>
        <strain evidence="5">Niue_2</strain>
        <tissue evidence="5">Leaf</tissue>
    </source>
</reference>
<keyword evidence="2" id="KW-0503">Monooxygenase</keyword>
<dbReference type="InterPro" id="IPR036188">
    <property type="entry name" value="FAD/NAD-bd_sf"/>
</dbReference>
<evidence type="ECO:0000256" key="3">
    <source>
        <dbReference type="ARBA" id="ARBA00024018"/>
    </source>
</evidence>
<evidence type="ECO:0000256" key="1">
    <source>
        <dbReference type="ARBA" id="ARBA00023002"/>
    </source>
</evidence>
<name>A0A843XLP6_COLES</name>
<accession>A0A843XLP6</accession>
<gene>
    <name evidence="5" type="ORF">Taro_053137</name>
</gene>
<dbReference type="PRINTS" id="PR00420">
    <property type="entry name" value="RNGMNOXGNASE"/>
</dbReference>
<dbReference type="EMBL" id="NMUH01009501">
    <property type="protein sequence ID" value="MQM20122.1"/>
    <property type="molecule type" value="Genomic_DNA"/>
</dbReference>
<evidence type="ECO:0000259" key="4">
    <source>
        <dbReference type="Pfam" id="PF01494"/>
    </source>
</evidence>
<dbReference type="Gene3D" id="3.50.50.60">
    <property type="entry name" value="FAD/NAD(P)-binding domain"/>
    <property type="match status" value="1"/>
</dbReference>
<sequence length="418" mass="45209">MESSDNCEDLEVVIVGAGIAGLATALALKRIGAEGVVVLERVPCLRTTGAALSLFPNAWRALDVLGVAHKLIPLYPSFERGTVTNITTGVTQEMYFPSSGGMGVRAVHRATLLESLSEELPLGTVRFSTNITSISTESPEDPSSRVVLHLDDGTVIKAKVLIGCDGVHSAVAQWLGLSAPVDSGRAAVRGLSVYPDGHGFKSLAQQLLSKNERAGCVSINDKEIYWFVVNKSNPSDGEMARDPELILEHVTGIMAKDFPPQFLDVIRHADPATLSWAPLLLRLPWNVLFGPTHKGNIVVTGDAMHPMTPDLGQGGCAALEDAVVLGRNLAACLRLDGRVERERVAGCLAKFVEERRWRVSRLIAGSFMSGWIQQGGSGWWERVVKFVRDSAFYRFLFPKLVSAIVDYDCGSLPAPLRV</sequence>
<keyword evidence="6" id="KW-1185">Reference proteome</keyword>
<dbReference type="SUPFAM" id="SSF51905">
    <property type="entry name" value="FAD/NAD(P)-binding domain"/>
    <property type="match status" value="1"/>
</dbReference>
<dbReference type="PANTHER" id="PTHR45934">
    <property type="entry name" value="FAD/NAD(P)-BINDING OXIDOREDUCTASE FAMILY PROTEIN"/>
    <property type="match status" value="1"/>
</dbReference>
<dbReference type="Proteomes" id="UP000652761">
    <property type="component" value="Unassembled WGS sequence"/>
</dbReference>
<dbReference type="InterPro" id="IPR044560">
    <property type="entry name" value="MOase"/>
</dbReference>
<dbReference type="GO" id="GO:0004497">
    <property type="term" value="F:monooxygenase activity"/>
    <property type="evidence" value="ECO:0007669"/>
    <property type="project" value="UniProtKB-KW"/>
</dbReference>
<comment type="similarity">
    <text evidence="3">Belongs to the 3-hydroxybenzoate 6-hydroxylase family.</text>
</comment>
<feature type="domain" description="FAD-binding" evidence="4">
    <location>
        <begin position="10"/>
        <end position="337"/>
    </location>
</feature>
<dbReference type="AlphaFoldDB" id="A0A843XLP6"/>
<keyword evidence="1" id="KW-0560">Oxidoreductase</keyword>
<dbReference type="InterPro" id="IPR002938">
    <property type="entry name" value="FAD-bd"/>
</dbReference>
<evidence type="ECO:0000313" key="5">
    <source>
        <dbReference type="EMBL" id="MQM20122.1"/>
    </source>
</evidence>
<dbReference type="GO" id="GO:0071949">
    <property type="term" value="F:FAD binding"/>
    <property type="evidence" value="ECO:0007669"/>
    <property type="project" value="InterPro"/>
</dbReference>
<protein>
    <recommendedName>
        <fullName evidence="4">FAD-binding domain-containing protein</fullName>
    </recommendedName>
</protein>
<comment type="caution">
    <text evidence="5">The sequence shown here is derived from an EMBL/GenBank/DDBJ whole genome shotgun (WGS) entry which is preliminary data.</text>
</comment>